<dbReference type="Proteomes" id="UP000008311">
    <property type="component" value="Unassembled WGS sequence"/>
</dbReference>
<dbReference type="PANTHER" id="PTHR47997:SF87">
    <property type="entry name" value="TRANSCRIPTION FACTOR MYB26"/>
    <property type="match status" value="1"/>
</dbReference>
<dbReference type="GO" id="GO:0005634">
    <property type="term" value="C:nucleus"/>
    <property type="evidence" value="ECO:0007669"/>
    <property type="project" value="UniProtKB-SubCell"/>
</dbReference>
<evidence type="ECO:0000259" key="7">
    <source>
        <dbReference type="PROSITE" id="PS50090"/>
    </source>
</evidence>
<reference evidence="10" key="1">
    <citation type="journal article" date="2010" name="Nat. Biotechnol.">
        <title>Draft genome sequence of the oilseed species Ricinus communis.</title>
        <authorList>
            <person name="Chan A.P."/>
            <person name="Crabtree J."/>
            <person name="Zhao Q."/>
            <person name="Lorenzi H."/>
            <person name="Orvis J."/>
            <person name="Puiu D."/>
            <person name="Melake-Berhan A."/>
            <person name="Jones K.M."/>
            <person name="Redman J."/>
            <person name="Chen G."/>
            <person name="Cahoon E.B."/>
            <person name="Gedil M."/>
            <person name="Stanke M."/>
            <person name="Haas B.J."/>
            <person name="Wortman J.R."/>
            <person name="Fraser-Liggett C.M."/>
            <person name="Ravel J."/>
            <person name="Rabinowicz P.D."/>
        </authorList>
    </citation>
    <scope>NUCLEOTIDE SEQUENCE [LARGE SCALE GENOMIC DNA]</scope>
    <source>
        <strain evidence="10">cv. Hale</strain>
    </source>
</reference>
<keyword evidence="3" id="KW-0805">Transcription regulation</keyword>
<dbReference type="SUPFAM" id="SSF46689">
    <property type="entry name" value="Homeodomain-like"/>
    <property type="match status" value="1"/>
</dbReference>
<feature type="domain" description="Myb-like" evidence="7">
    <location>
        <begin position="31"/>
        <end position="55"/>
    </location>
</feature>
<dbReference type="InterPro" id="IPR051953">
    <property type="entry name" value="Plant_SW-associated_TFs"/>
</dbReference>
<dbReference type="AlphaFoldDB" id="B9S5W6"/>
<dbReference type="InterPro" id="IPR017930">
    <property type="entry name" value="Myb_dom"/>
</dbReference>
<dbReference type="GO" id="GO:0003677">
    <property type="term" value="F:DNA binding"/>
    <property type="evidence" value="ECO:0007669"/>
    <property type="project" value="UniProtKB-KW"/>
</dbReference>
<dbReference type="PROSITE" id="PS50090">
    <property type="entry name" value="MYB_LIKE"/>
    <property type="match status" value="1"/>
</dbReference>
<comment type="subcellular location">
    <subcellularLocation>
        <location evidence="1">Nucleus</location>
    </subcellularLocation>
</comment>
<keyword evidence="2" id="KW-0677">Repeat</keyword>
<dbReference type="STRING" id="3988.B9S5W6"/>
<evidence type="ECO:0000256" key="4">
    <source>
        <dbReference type="ARBA" id="ARBA00023125"/>
    </source>
</evidence>
<proteinExistence type="predicted"/>
<dbReference type="InterPro" id="IPR001005">
    <property type="entry name" value="SANT/Myb"/>
</dbReference>
<accession>B9S5W6</accession>
<keyword evidence="4" id="KW-0238">DNA-binding</keyword>
<dbReference type="Pfam" id="PF00249">
    <property type="entry name" value="Myb_DNA-binding"/>
    <property type="match status" value="1"/>
</dbReference>
<protein>
    <submittedName>
        <fullName evidence="9">R2r3-myb transcription factor, putative</fullName>
    </submittedName>
</protein>
<dbReference type="eggNOG" id="KOG0048">
    <property type="taxonomic scope" value="Eukaryota"/>
</dbReference>
<evidence type="ECO:0000256" key="2">
    <source>
        <dbReference type="ARBA" id="ARBA00022737"/>
    </source>
</evidence>
<name>B9S5W6_RICCO</name>
<dbReference type="Gene3D" id="1.10.10.60">
    <property type="entry name" value="Homeodomain-like"/>
    <property type="match status" value="1"/>
</dbReference>
<dbReference type="CDD" id="cd00167">
    <property type="entry name" value="SANT"/>
    <property type="match status" value="1"/>
</dbReference>
<evidence type="ECO:0000256" key="5">
    <source>
        <dbReference type="ARBA" id="ARBA00023163"/>
    </source>
</evidence>
<evidence type="ECO:0000259" key="8">
    <source>
        <dbReference type="PROSITE" id="PS51294"/>
    </source>
</evidence>
<dbReference type="InParanoid" id="B9S5W6"/>
<keyword evidence="10" id="KW-1185">Reference proteome</keyword>
<dbReference type="PANTHER" id="PTHR47997">
    <property type="entry name" value="MYB DOMAIN PROTEIN 55"/>
    <property type="match status" value="1"/>
</dbReference>
<gene>
    <name evidence="9" type="ORF">RCOM_0655440</name>
</gene>
<feature type="domain" description="HTH myb-type" evidence="8">
    <location>
        <begin position="31"/>
        <end position="59"/>
    </location>
</feature>
<dbReference type="InterPro" id="IPR009057">
    <property type="entry name" value="Homeodomain-like_sf"/>
</dbReference>
<dbReference type="PROSITE" id="PS51294">
    <property type="entry name" value="HTH_MYB"/>
    <property type="match status" value="1"/>
</dbReference>
<evidence type="ECO:0000256" key="3">
    <source>
        <dbReference type="ARBA" id="ARBA00023015"/>
    </source>
</evidence>
<evidence type="ECO:0000256" key="1">
    <source>
        <dbReference type="ARBA" id="ARBA00004123"/>
    </source>
</evidence>
<evidence type="ECO:0000313" key="9">
    <source>
        <dbReference type="EMBL" id="EEF41053.1"/>
    </source>
</evidence>
<keyword evidence="5" id="KW-0804">Transcription</keyword>
<evidence type="ECO:0000256" key="6">
    <source>
        <dbReference type="ARBA" id="ARBA00023242"/>
    </source>
</evidence>
<keyword evidence="6" id="KW-0539">Nucleus</keyword>
<dbReference type="EMBL" id="EQ973876">
    <property type="protein sequence ID" value="EEF41053.1"/>
    <property type="molecule type" value="Genomic_DNA"/>
</dbReference>
<sequence>MAMVAGVLFLNMLILVALALCWIWINEFLDRWAQIAKHLPGRTDNEVKNFWNSSIKKKLISHDHVPALATFADIHNPNGSDQEAAFFSLGANPNLILSTAAHHQQDQLYHLPSPTSMLQSFGQQGDFKLNQLPNNTYNLDLPHLAPHQIIPPQPNSTSSPFDPMWALPYLPQHVDPNGNQEDQILSTGIVGPLHYIGEKFNNDQSIGLMGYDQNQVMVPMMPKLCEIIEGSSTSVCCIPSSSSSQEVVVDPLARLPCFPSSSGCYPHDPHVTANQMEYIDAIMSSLPSSSSSSSLSAFSNGQFGANPNNNNNNLPSTCSWDNA</sequence>
<organism evidence="9 10">
    <name type="scientific">Ricinus communis</name>
    <name type="common">Castor bean</name>
    <dbReference type="NCBI Taxonomy" id="3988"/>
    <lineage>
        <taxon>Eukaryota</taxon>
        <taxon>Viridiplantae</taxon>
        <taxon>Streptophyta</taxon>
        <taxon>Embryophyta</taxon>
        <taxon>Tracheophyta</taxon>
        <taxon>Spermatophyta</taxon>
        <taxon>Magnoliopsida</taxon>
        <taxon>eudicotyledons</taxon>
        <taxon>Gunneridae</taxon>
        <taxon>Pentapetalae</taxon>
        <taxon>rosids</taxon>
        <taxon>fabids</taxon>
        <taxon>Malpighiales</taxon>
        <taxon>Euphorbiaceae</taxon>
        <taxon>Acalyphoideae</taxon>
        <taxon>Acalypheae</taxon>
        <taxon>Ricinus</taxon>
    </lineage>
</organism>
<evidence type="ECO:0000313" key="10">
    <source>
        <dbReference type="Proteomes" id="UP000008311"/>
    </source>
</evidence>